<dbReference type="AlphaFoldDB" id="A0A1G4IJ01"/>
<dbReference type="InterPro" id="IPR022250">
    <property type="entry name" value="T4bSS_IcmS"/>
</dbReference>
<sequence>MVLRCAALTVSSFRYGHHRMISDSLVILSKHKTEDSRAAATLWGDVTTNTATRPLVSVEDMFVDVGSGWPAWHSTDEHKNNMNHYRYDSVDIKVDSGFTSSDENSSGTVMESEPTDVMSGTLIGCSSQSGGGEVSLVSIFAASGDGFSDVGRDEEDVGGVDIDYDSKREVEYDNETSGDDDYEDASGISADDVDEDTGLLDELPRAARDSASPALFFGTSSATRKANGKVGGVPPVFDDAAAEGVELETVGDAMPSPQRLQHYPSR</sequence>
<keyword evidence="3" id="KW-1185">Reference proteome</keyword>
<dbReference type="RefSeq" id="XP_067082804.1">
    <property type="nucleotide sequence ID" value="XM_067226703.1"/>
</dbReference>
<feature type="compositionally biased region" description="Acidic residues" evidence="1">
    <location>
        <begin position="172"/>
        <end position="184"/>
    </location>
</feature>
<evidence type="ECO:0000256" key="1">
    <source>
        <dbReference type="SAM" id="MobiDB-lite"/>
    </source>
</evidence>
<name>A0A1G4IJ01_TRYEQ</name>
<comment type="caution">
    <text evidence="2">The sequence shown here is derived from an EMBL/GenBank/DDBJ whole genome shotgun (WGS) entry which is preliminary data.</text>
</comment>
<dbReference type="GeneID" id="92377804"/>
<dbReference type="Pfam" id="PF12608">
    <property type="entry name" value="T4bSS_IcmS"/>
    <property type="match status" value="1"/>
</dbReference>
<dbReference type="Proteomes" id="UP000195570">
    <property type="component" value="Unassembled WGS sequence"/>
</dbReference>
<gene>
    <name evidence="2" type="ORF">TEOVI_000386400</name>
</gene>
<evidence type="ECO:0000313" key="2">
    <source>
        <dbReference type="EMBL" id="SCU72288.1"/>
    </source>
</evidence>
<protein>
    <submittedName>
        <fullName evidence="2">Uncharacterized protein</fullName>
    </submittedName>
</protein>
<accession>A0A1G4IJ01</accession>
<feature type="region of interest" description="Disordered" evidence="1">
    <location>
        <begin position="151"/>
        <end position="197"/>
    </location>
</feature>
<organism evidence="2 3">
    <name type="scientific">Trypanosoma equiperdum</name>
    <dbReference type="NCBI Taxonomy" id="5694"/>
    <lineage>
        <taxon>Eukaryota</taxon>
        <taxon>Discoba</taxon>
        <taxon>Euglenozoa</taxon>
        <taxon>Kinetoplastea</taxon>
        <taxon>Metakinetoplastina</taxon>
        <taxon>Trypanosomatida</taxon>
        <taxon>Trypanosomatidae</taxon>
        <taxon>Trypanosoma</taxon>
    </lineage>
</organism>
<proteinExistence type="predicted"/>
<reference evidence="2" key="1">
    <citation type="submission" date="2016-09" db="EMBL/GenBank/DDBJ databases">
        <authorList>
            <person name="Hebert L."/>
            <person name="Moumen B."/>
        </authorList>
    </citation>
    <scope>NUCLEOTIDE SEQUENCE [LARGE SCALE GENOMIC DNA]</scope>
    <source>
        <strain evidence="2">OVI</strain>
    </source>
</reference>
<evidence type="ECO:0000313" key="3">
    <source>
        <dbReference type="Proteomes" id="UP000195570"/>
    </source>
</evidence>
<dbReference type="EMBL" id="CZPT02001829">
    <property type="protein sequence ID" value="SCU72288.1"/>
    <property type="molecule type" value="Genomic_DNA"/>
</dbReference>
<dbReference type="VEuPathDB" id="TriTrypDB:TEOVI_000386400"/>